<feature type="compositionally biased region" description="Low complexity" evidence="2">
    <location>
        <begin position="39"/>
        <end position="50"/>
    </location>
</feature>
<feature type="compositionally biased region" description="Basic and acidic residues" evidence="2">
    <location>
        <begin position="51"/>
        <end position="61"/>
    </location>
</feature>
<proteinExistence type="inferred from homology"/>
<sequence length="380" mass="41893">MDSKNTDNSPSNLWTRRSKYAPSIPQHPPQSPILTAHASNSNSKLSLSMSKSDRSDTRENNESASGKRFGTATSSHGGKNPFNTGQLTPSAVASPTGVGASSAFGLGSGAFASFGSVGKTPKTPGATFDLANAGGEKKETSSSDKEDSKRPTARKQLSSTILKQPNTTTAPVATPSRDSSEKWPLKHAWVVYYRPPTSKHHDYEKSMKPLCRVHTAQAFWAVYSHLKRPSTLPTVSDYHFFKEGIRPVWEDEENKRGGKWTMRVKKGVADRYWEDLLLAIIGDQFAEASEEVCGAVISVRSGEDVFSLWTKNDGGRNVKIRETIKRILSLPADTNLQWRSHDDTITSRNAADQARQDKQHDKRRNTLSAEQKKAIDESME</sequence>
<dbReference type="Pfam" id="PF01652">
    <property type="entry name" value="IF4E"/>
    <property type="match status" value="1"/>
</dbReference>
<comment type="similarity">
    <text evidence="1">Belongs to the eukaryotic initiation factor 4E family.</text>
</comment>
<feature type="compositionally biased region" description="Polar residues" evidence="2">
    <location>
        <begin position="71"/>
        <end position="93"/>
    </location>
</feature>
<dbReference type="SUPFAM" id="SSF55418">
    <property type="entry name" value="eIF4e-like"/>
    <property type="match status" value="1"/>
</dbReference>
<protein>
    <submittedName>
        <fullName evidence="3">Uncharacterized protein</fullName>
    </submittedName>
</protein>
<organism evidence="3 4">
    <name type="scientific">Acrodontium crateriforme</name>
    <dbReference type="NCBI Taxonomy" id="150365"/>
    <lineage>
        <taxon>Eukaryota</taxon>
        <taxon>Fungi</taxon>
        <taxon>Dikarya</taxon>
        <taxon>Ascomycota</taxon>
        <taxon>Pezizomycotina</taxon>
        <taxon>Dothideomycetes</taxon>
        <taxon>Dothideomycetidae</taxon>
        <taxon>Mycosphaerellales</taxon>
        <taxon>Teratosphaeriaceae</taxon>
        <taxon>Acrodontium</taxon>
    </lineage>
</organism>
<keyword evidence="1" id="KW-0648">Protein biosynthesis</keyword>
<evidence type="ECO:0000313" key="4">
    <source>
        <dbReference type="Proteomes" id="UP001303373"/>
    </source>
</evidence>
<dbReference type="EMBL" id="CP138581">
    <property type="protein sequence ID" value="WPG98526.1"/>
    <property type="molecule type" value="Genomic_DNA"/>
</dbReference>
<dbReference type="GO" id="GO:0016281">
    <property type="term" value="C:eukaryotic translation initiation factor 4F complex"/>
    <property type="evidence" value="ECO:0007669"/>
    <property type="project" value="TreeGrafter"/>
</dbReference>
<accession>A0AAQ3LYV3</accession>
<name>A0AAQ3LYV3_9PEZI</name>
<keyword evidence="1" id="KW-0694">RNA-binding</keyword>
<feature type="region of interest" description="Disordered" evidence="2">
    <location>
        <begin position="341"/>
        <end position="380"/>
    </location>
</feature>
<dbReference type="PANTHER" id="PTHR11960">
    <property type="entry name" value="EUKARYOTIC TRANSLATION INITIATION FACTOR 4E RELATED"/>
    <property type="match status" value="1"/>
</dbReference>
<dbReference type="Proteomes" id="UP001303373">
    <property type="component" value="Chromosome 2"/>
</dbReference>
<evidence type="ECO:0000313" key="3">
    <source>
        <dbReference type="EMBL" id="WPG98526.1"/>
    </source>
</evidence>
<keyword evidence="1" id="KW-0396">Initiation factor</keyword>
<evidence type="ECO:0000256" key="1">
    <source>
        <dbReference type="RuleBase" id="RU004374"/>
    </source>
</evidence>
<dbReference type="GO" id="GO:0003743">
    <property type="term" value="F:translation initiation factor activity"/>
    <property type="evidence" value="ECO:0007669"/>
    <property type="project" value="UniProtKB-KW"/>
</dbReference>
<feature type="compositionally biased region" description="Basic and acidic residues" evidence="2">
    <location>
        <begin position="135"/>
        <end position="150"/>
    </location>
</feature>
<feature type="compositionally biased region" description="Polar residues" evidence="2">
    <location>
        <begin position="1"/>
        <end position="15"/>
    </location>
</feature>
<feature type="region of interest" description="Disordered" evidence="2">
    <location>
        <begin position="118"/>
        <end position="180"/>
    </location>
</feature>
<dbReference type="PROSITE" id="PS00813">
    <property type="entry name" value="IF4E"/>
    <property type="match status" value="1"/>
</dbReference>
<dbReference type="FunFam" id="3.30.760.10:FF:000015">
    <property type="entry name" value="Translation initiation factor eIF4E3, putative"/>
    <property type="match status" value="1"/>
</dbReference>
<dbReference type="PANTHER" id="PTHR11960:SF18">
    <property type="entry name" value="EUKARYOTIC TRANSLATION INITIATION FACTOR 4E HOMOLOGOUS PROTEIN, ISOFORM B"/>
    <property type="match status" value="1"/>
</dbReference>
<evidence type="ECO:0000256" key="2">
    <source>
        <dbReference type="SAM" id="MobiDB-lite"/>
    </source>
</evidence>
<keyword evidence="4" id="KW-1185">Reference proteome</keyword>
<feature type="compositionally biased region" description="Polar residues" evidence="2">
    <location>
        <begin position="155"/>
        <end position="171"/>
    </location>
</feature>
<feature type="region of interest" description="Disordered" evidence="2">
    <location>
        <begin position="1"/>
        <end position="100"/>
    </location>
</feature>
<reference evidence="3 4" key="1">
    <citation type="submission" date="2023-11" db="EMBL/GenBank/DDBJ databases">
        <title>An acidophilic fungus is an integral part of prey digestion in a carnivorous sundew plant.</title>
        <authorList>
            <person name="Tsai I.J."/>
        </authorList>
    </citation>
    <scope>NUCLEOTIDE SEQUENCE [LARGE SCALE GENOMIC DNA]</scope>
    <source>
        <strain evidence="3">169a</strain>
    </source>
</reference>
<dbReference type="AlphaFoldDB" id="A0AAQ3LYV3"/>
<dbReference type="InterPro" id="IPR023398">
    <property type="entry name" value="TIF_eIF4e-like"/>
</dbReference>
<dbReference type="InterPro" id="IPR001040">
    <property type="entry name" value="TIF_eIF_4E"/>
</dbReference>
<dbReference type="InterPro" id="IPR019770">
    <property type="entry name" value="TIF_eIF_4E_CS"/>
</dbReference>
<dbReference type="Gene3D" id="3.30.760.10">
    <property type="entry name" value="RNA Cap, Translation Initiation Factor Eif4e"/>
    <property type="match status" value="1"/>
</dbReference>
<dbReference type="GO" id="GO:0000340">
    <property type="term" value="F:RNA 7-methylguanosine cap binding"/>
    <property type="evidence" value="ECO:0007669"/>
    <property type="project" value="TreeGrafter"/>
</dbReference>
<gene>
    <name evidence="3" type="ORF">R9X50_00131700</name>
</gene>
<feature type="compositionally biased region" description="Basic and acidic residues" evidence="2">
    <location>
        <begin position="370"/>
        <end position="380"/>
    </location>
</feature>